<dbReference type="PANTHER" id="PTHR23507:SF39">
    <property type="entry name" value="GH23453P-RELATED"/>
    <property type="match status" value="1"/>
</dbReference>
<dbReference type="Gene3D" id="1.20.1250.20">
    <property type="entry name" value="MFS general substrate transporter like domains"/>
    <property type="match status" value="1"/>
</dbReference>
<dbReference type="Proteomes" id="UP000007151">
    <property type="component" value="Unassembled WGS sequence"/>
</dbReference>
<feature type="transmembrane region" description="Helical" evidence="6">
    <location>
        <begin position="126"/>
        <end position="146"/>
    </location>
</feature>
<dbReference type="InterPro" id="IPR011701">
    <property type="entry name" value="MFS"/>
</dbReference>
<comment type="caution">
    <text evidence="7">The sequence shown here is derived from an EMBL/GenBank/DDBJ whole genome shotgun (WGS) entry which is preliminary data.</text>
</comment>
<evidence type="ECO:0000313" key="7">
    <source>
        <dbReference type="EMBL" id="OWR42700.1"/>
    </source>
</evidence>
<dbReference type="GO" id="GO:0022857">
    <property type="term" value="F:transmembrane transporter activity"/>
    <property type="evidence" value="ECO:0007669"/>
    <property type="project" value="InterPro"/>
</dbReference>
<keyword evidence="5 6" id="KW-0472">Membrane</keyword>
<evidence type="ECO:0000256" key="4">
    <source>
        <dbReference type="ARBA" id="ARBA00022989"/>
    </source>
</evidence>
<evidence type="ECO:0000313" key="8">
    <source>
        <dbReference type="Proteomes" id="UP000007151"/>
    </source>
</evidence>
<feature type="transmembrane region" description="Helical" evidence="6">
    <location>
        <begin position="253"/>
        <end position="276"/>
    </location>
</feature>
<feature type="transmembrane region" description="Helical" evidence="6">
    <location>
        <begin position="220"/>
        <end position="241"/>
    </location>
</feature>
<name>A0A212EMH6_DANPL</name>
<reference evidence="7 8" key="1">
    <citation type="journal article" date="2011" name="Cell">
        <title>The monarch butterfly genome yields insights into long-distance migration.</title>
        <authorList>
            <person name="Zhan S."/>
            <person name="Merlin C."/>
            <person name="Boore J.L."/>
            <person name="Reppert S.M."/>
        </authorList>
    </citation>
    <scope>NUCLEOTIDE SEQUENCE [LARGE SCALE GENOMIC DNA]</scope>
    <source>
        <strain evidence="7">F-2</strain>
    </source>
</reference>
<keyword evidence="3 6" id="KW-0812">Transmembrane</keyword>
<proteinExistence type="predicted"/>
<gene>
    <name evidence="7" type="ORF">KGM_210156</name>
</gene>
<feature type="transmembrane region" description="Helical" evidence="6">
    <location>
        <begin position="67"/>
        <end position="88"/>
    </location>
</feature>
<comment type="subcellular location">
    <subcellularLocation>
        <location evidence="2">Cell membrane</location>
    </subcellularLocation>
    <subcellularLocation>
        <location evidence="1">Membrane</location>
        <topology evidence="1">Multi-pass membrane protein</topology>
    </subcellularLocation>
</comment>
<feature type="transmembrane region" description="Helical" evidence="6">
    <location>
        <begin position="166"/>
        <end position="185"/>
    </location>
</feature>
<dbReference type="eggNOG" id="KOG2816">
    <property type="taxonomic scope" value="Eukaryota"/>
</dbReference>
<dbReference type="EMBL" id="AGBW02013823">
    <property type="protein sequence ID" value="OWR42700.1"/>
    <property type="molecule type" value="Genomic_DNA"/>
</dbReference>
<dbReference type="GO" id="GO:0016020">
    <property type="term" value="C:membrane"/>
    <property type="evidence" value="ECO:0007669"/>
    <property type="project" value="UniProtKB-SubCell"/>
</dbReference>
<dbReference type="InterPro" id="IPR001958">
    <property type="entry name" value="Tet-R_TetA/multi-R_MdtG-like"/>
</dbReference>
<protein>
    <recommendedName>
        <fullName evidence="9">Adenylate cyclase</fullName>
    </recommendedName>
</protein>
<feature type="transmembrane region" description="Helical" evidence="6">
    <location>
        <begin position="6"/>
        <end position="31"/>
    </location>
</feature>
<sequence length="364" mass="41156">MVNSLNPWWLLLTSIPFSLSGGNVVLFTGAYSFIKDTSSPIDASLCLGTLVGSLSSSYLIVHMGYSYVLIFTATVNVITYLFVKIWIIESLSGAEQGRAGSLFNCSHLKDMLKGCFKHRPNKGRNIIILMAIIKLVLITVQVGWSYLEYLYLRNKLNWSLRVYTTYSAVSTITAFFGAFLGVMVIERLLRIGDITFVMIALTTAIIDYMIKAFATQWWQIYLSIFVSPFKGLPLPLINSYVSKFLPEEDIAKVFALLCAMESVAQIIAPIIFNSLYSSTLSVFPGAIYILSAVMNVICLVMLIQVVSKVSSQEFGTETREIKLLYGRHCEDFYNRTQKVEKLRRYFANHEINQTLQFKIIKENE</sequence>
<dbReference type="PANTHER" id="PTHR23507">
    <property type="entry name" value="ZGC:174356"/>
    <property type="match status" value="1"/>
</dbReference>
<dbReference type="SUPFAM" id="SSF103473">
    <property type="entry name" value="MFS general substrate transporter"/>
    <property type="match status" value="1"/>
</dbReference>
<feature type="transmembrane region" description="Helical" evidence="6">
    <location>
        <begin position="194"/>
        <end position="214"/>
    </location>
</feature>
<organism evidence="7 8">
    <name type="scientific">Danaus plexippus plexippus</name>
    <dbReference type="NCBI Taxonomy" id="278856"/>
    <lineage>
        <taxon>Eukaryota</taxon>
        <taxon>Metazoa</taxon>
        <taxon>Ecdysozoa</taxon>
        <taxon>Arthropoda</taxon>
        <taxon>Hexapoda</taxon>
        <taxon>Insecta</taxon>
        <taxon>Pterygota</taxon>
        <taxon>Neoptera</taxon>
        <taxon>Endopterygota</taxon>
        <taxon>Lepidoptera</taxon>
        <taxon>Glossata</taxon>
        <taxon>Ditrysia</taxon>
        <taxon>Papilionoidea</taxon>
        <taxon>Nymphalidae</taxon>
        <taxon>Danainae</taxon>
        <taxon>Danaini</taxon>
        <taxon>Danaina</taxon>
        <taxon>Danaus</taxon>
        <taxon>Danaus</taxon>
    </lineage>
</organism>
<keyword evidence="8" id="KW-1185">Reference proteome</keyword>
<dbReference type="InterPro" id="IPR036259">
    <property type="entry name" value="MFS_trans_sf"/>
</dbReference>
<evidence type="ECO:0000256" key="6">
    <source>
        <dbReference type="SAM" id="Phobius"/>
    </source>
</evidence>
<evidence type="ECO:0000256" key="3">
    <source>
        <dbReference type="ARBA" id="ARBA00022692"/>
    </source>
</evidence>
<dbReference type="Pfam" id="PF07690">
    <property type="entry name" value="MFS_1"/>
    <property type="match status" value="1"/>
</dbReference>
<keyword evidence="4 6" id="KW-1133">Transmembrane helix</keyword>
<evidence type="ECO:0000256" key="5">
    <source>
        <dbReference type="ARBA" id="ARBA00023136"/>
    </source>
</evidence>
<accession>A0A212EMH6</accession>
<dbReference type="InParanoid" id="A0A212EMH6"/>
<dbReference type="KEGG" id="dpl:KGM_210156"/>
<evidence type="ECO:0000256" key="2">
    <source>
        <dbReference type="ARBA" id="ARBA00004236"/>
    </source>
</evidence>
<evidence type="ECO:0008006" key="9">
    <source>
        <dbReference type="Google" id="ProtNLM"/>
    </source>
</evidence>
<feature type="transmembrane region" description="Helical" evidence="6">
    <location>
        <begin position="282"/>
        <end position="303"/>
    </location>
</feature>
<dbReference type="PRINTS" id="PR01035">
    <property type="entry name" value="TCRTETA"/>
</dbReference>
<dbReference type="AlphaFoldDB" id="A0A212EMH6"/>
<evidence type="ECO:0000256" key="1">
    <source>
        <dbReference type="ARBA" id="ARBA00004141"/>
    </source>
</evidence>